<dbReference type="PANTHER" id="PTHR30330">
    <property type="entry name" value="AGSS FAMILY TRANSPORTER, SODIUM-ALANINE"/>
    <property type="match status" value="1"/>
</dbReference>
<dbReference type="InterPro" id="IPR001463">
    <property type="entry name" value="Na/Ala_symport"/>
</dbReference>
<proteinExistence type="inferred from homology"/>
<dbReference type="GO" id="GO:0005283">
    <property type="term" value="F:amino acid:sodium symporter activity"/>
    <property type="evidence" value="ECO:0007669"/>
    <property type="project" value="InterPro"/>
</dbReference>
<dbReference type="NCBIfam" id="TIGR00835">
    <property type="entry name" value="agcS"/>
    <property type="match status" value="1"/>
</dbReference>
<dbReference type="RefSeq" id="WP_093071976.1">
    <property type="nucleotide sequence ID" value="NZ_FOGV01000003.1"/>
</dbReference>
<evidence type="ECO:0000256" key="1">
    <source>
        <dbReference type="ARBA" id="ARBA00004651"/>
    </source>
</evidence>
<evidence type="ECO:0000256" key="6">
    <source>
        <dbReference type="ARBA" id="ARBA00022847"/>
    </source>
</evidence>
<evidence type="ECO:0000256" key="9">
    <source>
        <dbReference type="RuleBase" id="RU363064"/>
    </source>
</evidence>
<keyword evidence="11" id="KW-1185">Reference proteome</keyword>
<feature type="transmembrane region" description="Helical" evidence="9">
    <location>
        <begin position="395"/>
        <end position="413"/>
    </location>
</feature>
<dbReference type="Proteomes" id="UP000199318">
    <property type="component" value="Unassembled WGS sequence"/>
</dbReference>
<accession>A0A1H9QSP6</accession>
<dbReference type="GO" id="GO:0005886">
    <property type="term" value="C:plasma membrane"/>
    <property type="evidence" value="ECO:0007669"/>
    <property type="project" value="UniProtKB-SubCell"/>
</dbReference>
<reference evidence="11" key="1">
    <citation type="submission" date="2016-10" db="EMBL/GenBank/DDBJ databases">
        <authorList>
            <person name="de Groot N.N."/>
        </authorList>
    </citation>
    <scope>NUCLEOTIDE SEQUENCE [LARGE SCALE GENOMIC DNA]</scope>
    <source>
        <strain evidence="11">10nlg</strain>
    </source>
</reference>
<feature type="transmembrane region" description="Helical" evidence="9">
    <location>
        <begin position="243"/>
        <end position="266"/>
    </location>
</feature>
<dbReference type="AlphaFoldDB" id="A0A1H9QSP6"/>
<feature type="transmembrane region" description="Helical" evidence="9">
    <location>
        <begin position="147"/>
        <end position="168"/>
    </location>
</feature>
<dbReference type="PRINTS" id="PR00175">
    <property type="entry name" value="NAALASMPORT"/>
</dbReference>
<feature type="transmembrane region" description="Helical" evidence="9">
    <location>
        <begin position="352"/>
        <end position="375"/>
    </location>
</feature>
<organism evidence="10 11">
    <name type="scientific">Salisediminibacterium halotolerans</name>
    <dbReference type="NCBI Taxonomy" id="517425"/>
    <lineage>
        <taxon>Bacteria</taxon>
        <taxon>Bacillati</taxon>
        <taxon>Bacillota</taxon>
        <taxon>Bacilli</taxon>
        <taxon>Bacillales</taxon>
        <taxon>Bacillaceae</taxon>
        <taxon>Salisediminibacterium</taxon>
    </lineage>
</organism>
<evidence type="ECO:0000256" key="3">
    <source>
        <dbReference type="ARBA" id="ARBA00022448"/>
    </source>
</evidence>
<feature type="transmembrane region" description="Helical" evidence="9">
    <location>
        <begin position="188"/>
        <end position="207"/>
    </location>
</feature>
<dbReference type="OrthoDB" id="9804874at2"/>
<evidence type="ECO:0000256" key="2">
    <source>
        <dbReference type="ARBA" id="ARBA00009261"/>
    </source>
</evidence>
<feature type="transmembrane region" description="Helical" evidence="9">
    <location>
        <begin position="216"/>
        <end position="237"/>
    </location>
</feature>
<dbReference type="Pfam" id="PF01235">
    <property type="entry name" value="Na_Ala_symp"/>
    <property type="match status" value="1"/>
</dbReference>
<gene>
    <name evidence="10" type="ORF">SAMN05444126_103109</name>
</gene>
<comment type="caution">
    <text evidence="10">The sequence shown here is derived from an EMBL/GenBank/DDBJ whole genome shotgun (WGS) entry which is preliminary data.</text>
</comment>
<evidence type="ECO:0000256" key="4">
    <source>
        <dbReference type="ARBA" id="ARBA00022475"/>
    </source>
</evidence>
<keyword evidence="7 9" id="KW-1133">Transmembrane helix</keyword>
<protein>
    <submittedName>
        <fullName evidence="10">Alanine or glycine:cation symporter, AGCS family</fullName>
    </submittedName>
</protein>
<feature type="transmembrane region" description="Helical" evidence="9">
    <location>
        <begin position="24"/>
        <end position="42"/>
    </location>
</feature>
<evidence type="ECO:0000313" key="11">
    <source>
        <dbReference type="Proteomes" id="UP000199318"/>
    </source>
</evidence>
<dbReference type="Gene3D" id="1.20.1740.10">
    <property type="entry name" value="Amino acid/polyamine transporter I"/>
    <property type="match status" value="1"/>
</dbReference>
<keyword evidence="4 9" id="KW-1003">Cell membrane</keyword>
<evidence type="ECO:0000256" key="5">
    <source>
        <dbReference type="ARBA" id="ARBA00022692"/>
    </source>
</evidence>
<evidence type="ECO:0000256" key="7">
    <source>
        <dbReference type="ARBA" id="ARBA00022989"/>
    </source>
</evidence>
<evidence type="ECO:0000313" key="10">
    <source>
        <dbReference type="EMBL" id="SER62859.1"/>
    </source>
</evidence>
<dbReference type="PROSITE" id="PS00873">
    <property type="entry name" value="NA_ALANINE_SYMP"/>
    <property type="match status" value="1"/>
</dbReference>
<name>A0A1H9QSP6_9BACI</name>
<evidence type="ECO:0000256" key="8">
    <source>
        <dbReference type="ARBA" id="ARBA00023136"/>
    </source>
</evidence>
<keyword evidence="3 9" id="KW-0813">Transport</keyword>
<dbReference type="PANTHER" id="PTHR30330:SF1">
    <property type="entry name" value="AMINO-ACID CARRIER PROTEIN ALST"/>
    <property type="match status" value="1"/>
</dbReference>
<comment type="similarity">
    <text evidence="2 9">Belongs to the alanine or glycine:cation symporter (AGCS) (TC 2.A.25) family.</text>
</comment>
<dbReference type="STRING" id="1464123.SAMN05444126_103109"/>
<feature type="transmembrane region" description="Helical" evidence="9">
    <location>
        <begin position="305"/>
        <end position="324"/>
    </location>
</feature>
<keyword evidence="5 9" id="KW-0812">Transmembrane</keyword>
<feature type="transmembrane region" description="Helical" evidence="9">
    <location>
        <begin position="419"/>
        <end position="439"/>
    </location>
</feature>
<keyword evidence="8 9" id="KW-0472">Membrane</keyword>
<comment type="subcellular location">
    <subcellularLocation>
        <location evidence="1 9">Cell membrane</location>
        <topology evidence="1 9">Multi-pass membrane protein</topology>
    </subcellularLocation>
</comment>
<sequence>MELVVIASFLDGVDQLVNWLNDLLWTYILIGLLLGLGVFFTIRTRFVQFRLFGEMFRVIAEKKDSDKGISAFQAFTISTASRVGTGNLTGVALAIAIGGPGAVFWMWMVAIIGMATAFIESTLAQVYKVRDGENFRGGPAYYMEKAIGSRTLGIIFAILLTLCFGLIFNSVQANTITEAFDGAFGVNRLVLGLIIAAVAGLVIFGGVRRIARVTQVVVPVMATVYLLVAFFVVVTNFTLIPDVFALIVSEAFGVTEIVGGGAGAAIMQGVRRGLFSNEAGMGSVPNAAATANVSHPAKQGLVQSLGVFFDTIIICSATAFLILMTDLYQTGGPDVDGIQLTQASLQVHVGEWATVFVAIAILFFSFSSIIGNYYYGETNIEFIGNSKSWLTLYRLAVLGMVVFGALAEVVLVWNLADIFMGSMAVINLIVIFVLGGTAYKVLKDYMQQRDAGENPVFYADHVSGLRGAECWERGRDRRDRKKR</sequence>
<keyword evidence="6 9" id="KW-0769">Symport</keyword>
<dbReference type="EMBL" id="FOGV01000003">
    <property type="protein sequence ID" value="SER62859.1"/>
    <property type="molecule type" value="Genomic_DNA"/>
</dbReference>
<feature type="transmembrane region" description="Helical" evidence="9">
    <location>
        <begin position="104"/>
        <end position="127"/>
    </location>
</feature>
<feature type="transmembrane region" description="Helical" evidence="9">
    <location>
        <begin position="72"/>
        <end position="98"/>
    </location>
</feature>
<dbReference type="FunFam" id="1.20.1740.10:FF:000004">
    <property type="entry name" value="Sodium:alanine symporter family protein"/>
    <property type="match status" value="1"/>
</dbReference>